<accession>A0A6G1H4X5</accession>
<dbReference type="EMBL" id="ML977149">
    <property type="protein sequence ID" value="KAF1988205.1"/>
    <property type="molecule type" value="Genomic_DNA"/>
</dbReference>
<keyword evidence="4" id="KW-1185">Reference proteome</keyword>
<dbReference type="PANTHER" id="PTHR47797">
    <property type="entry name" value="DEHYDROGENASE, PUTATIVE (AFU_ORTHOLOGUE AFUA_8G05805)-RELATED"/>
    <property type="match status" value="1"/>
</dbReference>
<dbReference type="CDD" id="cd09630">
    <property type="entry name" value="CDH_like_cytochrome"/>
    <property type="match status" value="1"/>
</dbReference>
<evidence type="ECO:0000256" key="1">
    <source>
        <dbReference type="SAM" id="MobiDB-lite"/>
    </source>
</evidence>
<dbReference type="Pfam" id="PF16010">
    <property type="entry name" value="CDH-cyt"/>
    <property type="match status" value="1"/>
</dbReference>
<proteinExistence type="predicted"/>
<dbReference type="OrthoDB" id="19261at2759"/>
<organism evidence="3 4">
    <name type="scientific">Aulographum hederae CBS 113979</name>
    <dbReference type="NCBI Taxonomy" id="1176131"/>
    <lineage>
        <taxon>Eukaryota</taxon>
        <taxon>Fungi</taxon>
        <taxon>Dikarya</taxon>
        <taxon>Ascomycota</taxon>
        <taxon>Pezizomycotina</taxon>
        <taxon>Dothideomycetes</taxon>
        <taxon>Pleosporomycetidae</taxon>
        <taxon>Aulographales</taxon>
        <taxon>Aulographaceae</taxon>
    </lineage>
</organism>
<dbReference type="InterPro" id="IPR015920">
    <property type="entry name" value="Cellobiose_DH-like_cyt"/>
</dbReference>
<evidence type="ECO:0000259" key="2">
    <source>
        <dbReference type="Pfam" id="PF16010"/>
    </source>
</evidence>
<protein>
    <submittedName>
        <fullName evidence="3">Iron reductase domain protein</fullName>
    </submittedName>
</protein>
<dbReference type="SUPFAM" id="SSF49344">
    <property type="entry name" value="CBD9-like"/>
    <property type="match status" value="1"/>
</dbReference>
<name>A0A6G1H4X5_9PEZI</name>
<dbReference type="Gene3D" id="2.60.40.1210">
    <property type="entry name" value="Cellobiose dehydrogenase, cytochrome domain"/>
    <property type="match status" value="1"/>
</dbReference>
<sequence>MRFSAVLAGLGSFGMSNQLPTPRLRSTSHPQQGRAQLSISIPEESLNSSSGSGDLYMQIAGPSDFPWTAFGMGSSMSDATIFVIYPTGDGSSVTLSPRRSSGHFQPSYNEDVQVRLVTEGPGIAGGIITANFKCYNCVRYLSSIDGNADWI</sequence>
<gene>
    <name evidence="3" type="ORF">K402DRAFT_419554</name>
</gene>
<feature type="region of interest" description="Disordered" evidence="1">
    <location>
        <begin position="18"/>
        <end position="47"/>
    </location>
</feature>
<feature type="domain" description="Cellobiose dehydrogenase-like cytochrome" evidence="2">
    <location>
        <begin position="29"/>
        <end position="142"/>
    </location>
</feature>
<dbReference type="AlphaFoldDB" id="A0A6G1H4X5"/>
<evidence type="ECO:0000313" key="4">
    <source>
        <dbReference type="Proteomes" id="UP000800041"/>
    </source>
</evidence>
<reference evidence="3" key="1">
    <citation type="journal article" date="2020" name="Stud. Mycol.">
        <title>101 Dothideomycetes genomes: a test case for predicting lifestyles and emergence of pathogens.</title>
        <authorList>
            <person name="Haridas S."/>
            <person name="Albert R."/>
            <person name="Binder M."/>
            <person name="Bloem J."/>
            <person name="Labutti K."/>
            <person name="Salamov A."/>
            <person name="Andreopoulos B."/>
            <person name="Baker S."/>
            <person name="Barry K."/>
            <person name="Bills G."/>
            <person name="Bluhm B."/>
            <person name="Cannon C."/>
            <person name="Castanera R."/>
            <person name="Culley D."/>
            <person name="Daum C."/>
            <person name="Ezra D."/>
            <person name="Gonzalez J."/>
            <person name="Henrissat B."/>
            <person name="Kuo A."/>
            <person name="Liang C."/>
            <person name="Lipzen A."/>
            <person name="Lutzoni F."/>
            <person name="Magnuson J."/>
            <person name="Mondo S."/>
            <person name="Nolan M."/>
            <person name="Ohm R."/>
            <person name="Pangilinan J."/>
            <person name="Park H.-J."/>
            <person name="Ramirez L."/>
            <person name="Alfaro M."/>
            <person name="Sun H."/>
            <person name="Tritt A."/>
            <person name="Yoshinaga Y."/>
            <person name="Zwiers L.-H."/>
            <person name="Turgeon B."/>
            <person name="Goodwin S."/>
            <person name="Spatafora J."/>
            <person name="Crous P."/>
            <person name="Grigoriev I."/>
        </authorList>
    </citation>
    <scope>NUCLEOTIDE SEQUENCE</scope>
    <source>
        <strain evidence="3">CBS 113979</strain>
    </source>
</reference>
<evidence type="ECO:0000313" key="3">
    <source>
        <dbReference type="EMBL" id="KAF1988205.1"/>
    </source>
</evidence>
<dbReference type="PANTHER" id="PTHR47797:SF1">
    <property type="entry name" value="CYTOCHROME B561 DOMAIN-CONTAINING PROTEIN-RELATED"/>
    <property type="match status" value="1"/>
</dbReference>
<dbReference type="Proteomes" id="UP000800041">
    <property type="component" value="Unassembled WGS sequence"/>
</dbReference>